<sequence length="278" mass="31758">MYKFADVIREESVLRGHQVYIKEDPQEGPFVRVVDPITRKQIAIACLELSPVKVLTRRVEAQHTMNCLLMQELDYSQPWCSLNLCHPDEKRSDVVALEDSVQAVVNLHTKLSQNGYRLWESNSIQQQNSLKIRNIYVRQDTVNNLIDVGDWEGEVTGVVLEAHLTVTDFSKLLDTDKTPGVFWDITLDHEQRRIGHAERIDPANKFKADVKLSTGVSSVSDLPPVEVKLNHTLADAFNVRYTTGMQITSQPGRVNTVKVYRCVDNDRRAFQLLLKYNL</sequence>
<proteinExistence type="predicted"/>
<evidence type="ECO:0000313" key="2">
    <source>
        <dbReference type="Proteomes" id="UP000225448"/>
    </source>
</evidence>
<dbReference type="Proteomes" id="UP000225448">
    <property type="component" value="Segment"/>
</dbReference>
<protein>
    <submittedName>
        <fullName evidence="1">Uncharacterized protein</fullName>
    </submittedName>
</protein>
<evidence type="ECO:0000313" key="1">
    <source>
        <dbReference type="EMBL" id="ARV76676.1"/>
    </source>
</evidence>
<keyword evidence="2" id="KW-1185">Reference proteome</keyword>
<accession>A0A1Y0SYE4</accession>
<gene>
    <name evidence="1" type="ORF">PHABIO_45</name>
</gene>
<organism evidence="1 2">
    <name type="scientific">Pseudomonas phage Phabio</name>
    <dbReference type="NCBI Taxonomy" id="2006668"/>
    <lineage>
        <taxon>Viruses</taxon>
        <taxon>Duplodnaviria</taxon>
        <taxon>Heunggongvirae</taxon>
        <taxon>Uroviricota</taxon>
        <taxon>Caudoviricetes</taxon>
        <taxon>Chimalliviridae</taxon>
        <taxon>Phabiovirus</taxon>
        <taxon>Phabiovirus phabio</taxon>
    </lineage>
</organism>
<name>A0A1Y0SYE4_9CAUD</name>
<reference evidence="1 2" key="1">
    <citation type="submission" date="2017-05" db="EMBL/GenBank/DDBJ databases">
        <authorList>
            <person name="Song R."/>
            <person name="Chenine A.L."/>
            <person name="Ruprecht R.M."/>
        </authorList>
    </citation>
    <scope>NUCLEOTIDE SEQUENCE [LARGE SCALE GENOMIC DNA]</scope>
</reference>
<dbReference type="EMBL" id="MF042360">
    <property type="protein sequence ID" value="ARV76676.1"/>
    <property type="molecule type" value="Genomic_DNA"/>
</dbReference>